<organism evidence="1 2">
    <name type="scientific">Phyllosticta citribraziliensis</name>
    <dbReference type="NCBI Taxonomy" id="989973"/>
    <lineage>
        <taxon>Eukaryota</taxon>
        <taxon>Fungi</taxon>
        <taxon>Dikarya</taxon>
        <taxon>Ascomycota</taxon>
        <taxon>Pezizomycotina</taxon>
        <taxon>Dothideomycetes</taxon>
        <taxon>Dothideomycetes incertae sedis</taxon>
        <taxon>Botryosphaeriales</taxon>
        <taxon>Phyllostictaceae</taxon>
        <taxon>Phyllosticta</taxon>
    </lineage>
</organism>
<protein>
    <recommendedName>
        <fullName evidence="3">F-box domain-containing protein</fullName>
    </recommendedName>
</protein>
<evidence type="ECO:0000313" key="2">
    <source>
        <dbReference type="Proteomes" id="UP001360953"/>
    </source>
</evidence>
<evidence type="ECO:0000313" key="1">
    <source>
        <dbReference type="EMBL" id="KAK7529103.1"/>
    </source>
</evidence>
<accession>A0ABR1L1G9</accession>
<evidence type="ECO:0008006" key="3">
    <source>
        <dbReference type="Google" id="ProtNLM"/>
    </source>
</evidence>
<keyword evidence="2" id="KW-1185">Reference proteome</keyword>
<dbReference type="EMBL" id="JBBPEH010000019">
    <property type="protein sequence ID" value="KAK7529103.1"/>
    <property type="molecule type" value="Genomic_DNA"/>
</dbReference>
<dbReference type="InterPro" id="IPR036047">
    <property type="entry name" value="F-box-like_dom_sf"/>
</dbReference>
<proteinExistence type="predicted"/>
<dbReference type="RefSeq" id="XP_066649727.1">
    <property type="nucleotide sequence ID" value="XM_066803889.1"/>
</dbReference>
<reference evidence="1 2" key="1">
    <citation type="submission" date="2024-04" db="EMBL/GenBank/DDBJ databases">
        <title>Phyllosticta paracitricarpa is synonymous to the EU quarantine fungus P. citricarpa based on phylogenomic analyses.</title>
        <authorList>
            <consortium name="Lawrence Berkeley National Laboratory"/>
            <person name="Van ingen-buijs V.A."/>
            <person name="Van westerhoven A.C."/>
            <person name="Haridas S."/>
            <person name="Skiadas P."/>
            <person name="Martin F."/>
            <person name="Groenewald J.Z."/>
            <person name="Crous P.W."/>
            <person name="Seidl M.F."/>
        </authorList>
    </citation>
    <scope>NUCLEOTIDE SEQUENCE [LARGE SCALE GENOMIC DNA]</scope>
    <source>
        <strain evidence="1 2">CPC 17464</strain>
    </source>
</reference>
<dbReference type="GeneID" id="92036795"/>
<comment type="caution">
    <text evidence="1">The sequence shown here is derived from an EMBL/GenBank/DDBJ whole genome shotgun (WGS) entry which is preliminary data.</text>
</comment>
<dbReference type="Proteomes" id="UP001360953">
    <property type="component" value="Unassembled WGS sequence"/>
</dbReference>
<name>A0ABR1L1G9_9PEZI</name>
<sequence>MAAKNGHFDRLPPELHNMIIGYLDERSSIFLAATNHYFHRIADLMKEERIEFLVSLGGLPKNREKPPMYGCIICFQMKPAWEFQSKVVLFLRRDAPMKTRLQFCVDCGMKTGAYSPEDMAEMCTYGDEWIFCCGSTTTEGAFCQRCQKCAYCKRNGRCHPNCGVCDELGPCNVDEVDQCDDFGPWHEFGLDQFCRDVKYNEWEMLREEDEKSWASSKGIARGESD</sequence>
<gene>
    <name evidence="1" type="ORF">J3D65DRAFT_689501</name>
</gene>
<dbReference type="SUPFAM" id="SSF81383">
    <property type="entry name" value="F-box domain"/>
    <property type="match status" value="1"/>
</dbReference>